<feature type="compositionally biased region" description="Low complexity" evidence="1">
    <location>
        <begin position="44"/>
        <end position="57"/>
    </location>
</feature>
<feature type="region of interest" description="Disordered" evidence="1">
    <location>
        <begin position="31"/>
        <end position="72"/>
    </location>
</feature>
<evidence type="ECO:0000256" key="1">
    <source>
        <dbReference type="SAM" id="MobiDB-lite"/>
    </source>
</evidence>
<evidence type="ECO:0000313" key="2">
    <source>
        <dbReference type="Ensembl" id="ENSVURP00010015541.1"/>
    </source>
</evidence>
<organism evidence="2 3">
    <name type="scientific">Vombatus ursinus</name>
    <name type="common">Common wombat</name>
    <dbReference type="NCBI Taxonomy" id="29139"/>
    <lineage>
        <taxon>Eukaryota</taxon>
        <taxon>Metazoa</taxon>
        <taxon>Chordata</taxon>
        <taxon>Craniata</taxon>
        <taxon>Vertebrata</taxon>
        <taxon>Euteleostomi</taxon>
        <taxon>Mammalia</taxon>
        <taxon>Metatheria</taxon>
        <taxon>Diprotodontia</taxon>
        <taxon>Vombatidae</taxon>
        <taxon>Vombatus</taxon>
    </lineage>
</organism>
<feature type="compositionally biased region" description="Basic and acidic residues" evidence="1">
    <location>
        <begin position="33"/>
        <end position="43"/>
    </location>
</feature>
<accession>A0A4X2KZZ4</accession>
<sequence>MKTFSRHGLAACLALTTMCTSLLLMYSGLGGGQKEHPQQREQEQAAAGASGRPAADGELGQSPQRPGIPQGGRLMDGYISVLDHKVIPPSVILPHTHAHTLAHTLQARLNQTPALGILPGLPTPNPTGCKTRGRCHLETREGGGWMIERMEVGIRSPLLGKG</sequence>
<reference evidence="3" key="1">
    <citation type="submission" date="2018-12" db="EMBL/GenBank/DDBJ databases">
        <authorList>
            <person name="Yazar S."/>
        </authorList>
    </citation>
    <scope>NUCLEOTIDE SEQUENCE [LARGE SCALE GENOMIC DNA]</scope>
</reference>
<name>A0A4X2KZZ4_VOMUR</name>
<keyword evidence="3" id="KW-1185">Reference proteome</keyword>
<dbReference type="AlphaFoldDB" id="A0A4X2KZZ4"/>
<reference evidence="2" key="3">
    <citation type="submission" date="2025-09" db="UniProtKB">
        <authorList>
            <consortium name="Ensembl"/>
        </authorList>
    </citation>
    <scope>IDENTIFICATION</scope>
</reference>
<dbReference type="STRING" id="29139.ENSVURP00010015541"/>
<evidence type="ECO:0000313" key="3">
    <source>
        <dbReference type="Proteomes" id="UP000314987"/>
    </source>
</evidence>
<dbReference type="Proteomes" id="UP000314987">
    <property type="component" value="Unassembled WGS sequence"/>
</dbReference>
<dbReference type="Ensembl" id="ENSVURT00010017665.1">
    <property type="protein sequence ID" value="ENSVURP00010015541.1"/>
    <property type="gene ID" value="ENSVURG00010011900.1"/>
</dbReference>
<protein>
    <recommendedName>
        <fullName evidence="4">Carbohydrate sulfotransferase</fullName>
    </recommendedName>
</protein>
<evidence type="ECO:0008006" key="4">
    <source>
        <dbReference type="Google" id="ProtNLM"/>
    </source>
</evidence>
<proteinExistence type="predicted"/>
<reference evidence="2" key="2">
    <citation type="submission" date="2025-08" db="UniProtKB">
        <authorList>
            <consortium name="Ensembl"/>
        </authorList>
    </citation>
    <scope>IDENTIFICATION</scope>
</reference>
<dbReference type="GeneTree" id="ENSGT00600000085635"/>